<dbReference type="GO" id="GO:0046872">
    <property type="term" value="F:metal ion binding"/>
    <property type="evidence" value="ECO:0007669"/>
    <property type="project" value="InterPro"/>
</dbReference>
<dbReference type="InterPro" id="IPR004843">
    <property type="entry name" value="Calcineurin-like_PHP"/>
</dbReference>
<keyword evidence="4" id="KW-1185">Reference proteome</keyword>
<keyword evidence="1" id="KW-0547">Nucleotide-binding</keyword>
<evidence type="ECO:0000256" key="1">
    <source>
        <dbReference type="RuleBase" id="RU362119"/>
    </source>
</evidence>
<reference evidence="3 4" key="1">
    <citation type="submission" date="2018-06" db="EMBL/GenBank/DDBJ databases">
        <authorList>
            <consortium name="Pathogen Informatics"/>
            <person name="Doyle S."/>
        </authorList>
    </citation>
    <scope>NUCLEOTIDE SEQUENCE [LARGE SCALE GENOMIC DNA]</scope>
    <source>
        <strain evidence="3 4">NCTC12224</strain>
    </source>
</reference>
<dbReference type="Gene3D" id="3.90.780.10">
    <property type="entry name" value="5'-Nucleotidase, C-terminal domain"/>
    <property type="match status" value="1"/>
</dbReference>
<dbReference type="AlphaFoldDB" id="A0A380KED1"/>
<dbReference type="PRINTS" id="PR01607">
    <property type="entry name" value="APYRASEFAMLY"/>
</dbReference>
<dbReference type="GO" id="GO:0000166">
    <property type="term" value="F:nucleotide binding"/>
    <property type="evidence" value="ECO:0007669"/>
    <property type="project" value="UniProtKB-KW"/>
</dbReference>
<dbReference type="GO" id="GO:0030288">
    <property type="term" value="C:outer membrane-bounded periplasmic space"/>
    <property type="evidence" value="ECO:0007669"/>
    <property type="project" value="TreeGrafter"/>
</dbReference>
<dbReference type="GO" id="GO:0009166">
    <property type="term" value="P:nucleotide catabolic process"/>
    <property type="evidence" value="ECO:0007669"/>
    <property type="project" value="InterPro"/>
</dbReference>
<dbReference type="PANTHER" id="PTHR11575:SF23">
    <property type="entry name" value="5-NUCLEOTIDASE FAMILY PROTEIN"/>
    <property type="match status" value="1"/>
</dbReference>
<comment type="similarity">
    <text evidence="1">Belongs to the 5'-nucleotidase family.</text>
</comment>
<proteinExistence type="inferred from homology"/>
<dbReference type="SUPFAM" id="SSF56300">
    <property type="entry name" value="Metallo-dependent phosphatases"/>
    <property type="match status" value="1"/>
</dbReference>
<dbReference type="InterPro" id="IPR006146">
    <property type="entry name" value="5'-Nucleotdase_CS"/>
</dbReference>
<dbReference type="Proteomes" id="UP000254924">
    <property type="component" value="Unassembled WGS sequence"/>
</dbReference>
<dbReference type="InterPro" id="IPR011240">
    <property type="entry name" value="Pesterase_YunD"/>
</dbReference>
<evidence type="ECO:0000259" key="2">
    <source>
        <dbReference type="Pfam" id="PF00149"/>
    </source>
</evidence>
<feature type="domain" description="Calcineurin-like phosphoesterase" evidence="2">
    <location>
        <begin position="5"/>
        <end position="202"/>
    </location>
</feature>
<dbReference type="GO" id="GO:0008768">
    <property type="term" value="F:UDP-sugar diphosphatase activity"/>
    <property type="evidence" value="ECO:0007669"/>
    <property type="project" value="TreeGrafter"/>
</dbReference>
<dbReference type="PANTHER" id="PTHR11575">
    <property type="entry name" value="5'-NUCLEOTIDASE-RELATED"/>
    <property type="match status" value="1"/>
</dbReference>
<dbReference type="Gene3D" id="3.60.21.10">
    <property type="match status" value="1"/>
</dbReference>
<dbReference type="InterPro" id="IPR006179">
    <property type="entry name" value="5_nucleotidase/apyrase"/>
</dbReference>
<accession>A0A380KED1</accession>
<dbReference type="CDD" id="cd00845">
    <property type="entry name" value="MPP_UshA_N_like"/>
    <property type="match status" value="1"/>
</dbReference>
<sequence length="443" mass="50646">MSEHIRLLHINDLHSHFEAYPKIKRFFEEKRSSQQVETLTLDLGDNIDRSHPLTDATLGGANVSLMNDLGIQLATIGNNEGIGLSKDVLNHVYDTAQFQLILGNLESQGQRPSWTQPYHLYKTKEGTTIAFLAYTFPYIATYEPNGWQVLDPLVCLAQDLERPEVKAADFRIVMSHLGIRYDEKIAEHFEAVDLIIGAHTHHVFEEGKQLGTTYLAAAGKYGQYVGEINLFFDNHKLEEVNITAHETRCLPSQAGDDAFISHLEDEGHRLLRKYPIKTFKEDFDLEKSCQLVMDAMLDYAKADVVIINSGLVVTPFVKELSRDSLQKSLPHQMRLAVVEVDKAAFLKICQDIYSEALFLKNEKIRGMGFRGRIFGDIVQKGFTYKNHEIVYNSHIAKKEKLRLVLVDQYVFARYFETLKAYPAQLLFPDLLREVVENYIVKTF</sequence>
<organism evidence="3 4">
    <name type="scientific">Streptococcus hyointestinalis</name>
    <dbReference type="NCBI Taxonomy" id="1337"/>
    <lineage>
        <taxon>Bacteria</taxon>
        <taxon>Bacillati</taxon>
        <taxon>Bacillota</taxon>
        <taxon>Bacilli</taxon>
        <taxon>Lactobacillales</taxon>
        <taxon>Streptococcaceae</taxon>
        <taxon>Streptococcus</taxon>
    </lineage>
</organism>
<dbReference type="PROSITE" id="PS00785">
    <property type="entry name" value="5_NUCLEOTIDASE_1"/>
    <property type="match status" value="1"/>
</dbReference>
<dbReference type="InterPro" id="IPR036907">
    <property type="entry name" value="5'-Nucleotdase_C_sf"/>
</dbReference>
<dbReference type="OrthoDB" id="9793179at2"/>
<evidence type="ECO:0000313" key="3">
    <source>
        <dbReference type="EMBL" id="SUN62969.1"/>
    </source>
</evidence>
<dbReference type="PIRSF" id="PIRSF036361">
    <property type="entry name" value="YunD"/>
    <property type="match status" value="1"/>
</dbReference>
<dbReference type="Pfam" id="PF00149">
    <property type="entry name" value="Metallophos"/>
    <property type="match status" value="1"/>
</dbReference>
<dbReference type="InterPro" id="IPR029052">
    <property type="entry name" value="Metallo-depent_PP-like"/>
</dbReference>
<gene>
    <name evidence="3" type="primary">yfkN</name>
    <name evidence="3" type="ORF">NCTC12224_02159</name>
</gene>
<dbReference type="GO" id="GO:0008253">
    <property type="term" value="F:5'-nucleotidase activity"/>
    <property type="evidence" value="ECO:0007669"/>
    <property type="project" value="TreeGrafter"/>
</dbReference>
<protein>
    <submittedName>
        <fullName evidence="3">Phosphoesterase</fullName>
    </submittedName>
</protein>
<dbReference type="EMBL" id="UHFN01000007">
    <property type="protein sequence ID" value="SUN62969.1"/>
    <property type="molecule type" value="Genomic_DNA"/>
</dbReference>
<keyword evidence="1" id="KW-0378">Hydrolase</keyword>
<name>A0A380KED1_9STRE</name>
<dbReference type="SUPFAM" id="SSF55816">
    <property type="entry name" value="5'-nucleotidase (syn. UDP-sugar hydrolase), C-terminal domain"/>
    <property type="match status" value="1"/>
</dbReference>
<evidence type="ECO:0000313" key="4">
    <source>
        <dbReference type="Proteomes" id="UP000254924"/>
    </source>
</evidence>